<proteinExistence type="inferred from homology"/>
<gene>
    <name evidence="6" type="ORF">NA57DRAFT_69779</name>
</gene>
<dbReference type="PANTHER" id="PTHR24305">
    <property type="entry name" value="CYTOCHROME P450"/>
    <property type="match status" value="1"/>
</dbReference>
<dbReference type="SUPFAM" id="SSF48264">
    <property type="entry name" value="Cytochrome P450"/>
    <property type="match status" value="1"/>
</dbReference>
<keyword evidence="5" id="KW-0349">Heme</keyword>
<accession>A0A9P4I4A8</accession>
<reference evidence="6" key="1">
    <citation type="journal article" date="2020" name="Stud. Mycol.">
        <title>101 Dothideomycetes genomes: a test case for predicting lifestyles and emergence of pathogens.</title>
        <authorList>
            <person name="Haridas S."/>
            <person name="Albert R."/>
            <person name="Binder M."/>
            <person name="Bloem J."/>
            <person name="Labutti K."/>
            <person name="Salamov A."/>
            <person name="Andreopoulos B."/>
            <person name="Baker S."/>
            <person name="Barry K."/>
            <person name="Bills G."/>
            <person name="Bluhm B."/>
            <person name="Cannon C."/>
            <person name="Castanera R."/>
            <person name="Culley D."/>
            <person name="Daum C."/>
            <person name="Ezra D."/>
            <person name="Gonzalez J."/>
            <person name="Henrissat B."/>
            <person name="Kuo A."/>
            <person name="Liang C."/>
            <person name="Lipzen A."/>
            <person name="Lutzoni F."/>
            <person name="Magnuson J."/>
            <person name="Mondo S."/>
            <person name="Nolan M."/>
            <person name="Ohm R."/>
            <person name="Pangilinan J."/>
            <person name="Park H.-J."/>
            <person name="Ramirez L."/>
            <person name="Alfaro M."/>
            <person name="Sun H."/>
            <person name="Tritt A."/>
            <person name="Yoshinaga Y."/>
            <person name="Zwiers L.-H."/>
            <person name="Turgeon B."/>
            <person name="Goodwin S."/>
            <person name="Spatafora J."/>
            <person name="Crous P."/>
            <person name="Grigoriev I."/>
        </authorList>
    </citation>
    <scope>NUCLEOTIDE SEQUENCE</scope>
    <source>
        <strain evidence="6">CBS 133067</strain>
    </source>
</reference>
<protein>
    <submittedName>
        <fullName evidence="6">Benzoate 4-monooxygenase cytochrome P450</fullName>
    </submittedName>
</protein>
<evidence type="ECO:0000256" key="4">
    <source>
        <dbReference type="ARBA" id="ARBA00023004"/>
    </source>
</evidence>
<evidence type="ECO:0000313" key="7">
    <source>
        <dbReference type="Proteomes" id="UP000799772"/>
    </source>
</evidence>
<dbReference type="InterPro" id="IPR036396">
    <property type="entry name" value="Cyt_P450_sf"/>
</dbReference>
<dbReference type="Proteomes" id="UP000799772">
    <property type="component" value="Unassembled WGS sequence"/>
</dbReference>
<dbReference type="AlphaFoldDB" id="A0A9P4I4A8"/>
<comment type="similarity">
    <text evidence="2">Belongs to the cytochrome P450 family.</text>
</comment>
<evidence type="ECO:0000256" key="1">
    <source>
        <dbReference type="ARBA" id="ARBA00001971"/>
    </source>
</evidence>
<comment type="caution">
    <text evidence="6">The sequence shown here is derived from an EMBL/GenBank/DDBJ whole genome shotgun (WGS) entry which is preliminary data.</text>
</comment>
<dbReference type="InterPro" id="IPR001128">
    <property type="entry name" value="Cyt_P450"/>
</dbReference>
<dbReference type="InterPro" id="IPR002403">
    <property type="entry name" value="Cyt_P450_E_grp-IV"/>
</dbReference>
<dbReference type="OrthoDB" id="1470350at2759"/>
<dbReference type="Gene3D" id="1.10.630.10">
    <property type="entry name" value="Cytochrome P450"/>
    <property type="match status" value="1"/>
</dbReference>
<keyword evidence="3 5" id="KW-0479">Metal-binding</keyword>
<feature type="binding site" description="axial binding residue" evidence="5">
    <location>
        <position position="450"/>
    </location>
    <ligand>
        <name>heme</name>
        <dbReference type="ChEBI" id="CHEBI:30413"/>
    </ligand>
    <ligandPart>
        <name>Fe</name>
        <dbReference type="ChEBI" id="CHEBI:18248"/>
    </ligandPart>
</feature>
<dbReference type="GO" id="GO:0020037">
    <property type="term" value="F:heme binding"/>
    <property type="evidence" value="ECO:0007669"/>
    <property type="project" value="InterPro"/>
</dbReference>
<evidence type="ECO:0000313" key="6">
    <source>
        <dbReference type="EMBL" id="KAF2092460.1"/>
    </source>
</evidence>
<dbReference type="GO" id="GO:0004497">
    <property type="term" value="F:monooxygenase activity"/>
    <property type="evidence" value="ECO:0007669"/>
    <property type="project" value="InterPro"/>
</dbReference>
<dbReference type="InterPro" id="IPR050121">
    <property type="entry name" value="Cytochrome_P450_monoxygenase"/>
</dbReference>
<name>A0A9P4I4A8_9PEZI</name>
<dbReference type="GO" id="GO:0016705">
    <property type="term" value="F:oxidoreductase activity, acting on paired donors, with incorporation or reduction of molecular oxygen"/>
    <property type="evidence" value="ECO:0007669"/>
    <property type="project" value="InterPro"/>
</dbReference>
<sequence length="521" mass="58492">MALSTLSSAGLAVLRSYVLLVIYRLTFHPLARYPGNFTDKISSWPLIYQCYRGNRHLRILEAHKKYGSVIRIAPDTLDFDTTTAMAAIHRDRNANVRKGAWYKTVDAETGTFSVQTVIDRKEHNFRRRILEPAFSHSALRIQEHFIDNNVRVFLHEMGKDVQEDGWTTPKDFSQWITYFGFDFISDLAFGSCFRLLQSPEHRYLPDLLKWTSHFVYYAGYLPFAPLVRAVMGTSIMNHVPSQAARDTHKYYLEAESKLGERSAAEEEAWSSGKEGRRDIFHYLFRTRDPETNIGLSHEQLQADSGLLIAAGSDGVAVTVSAALFYLLHNSSSMAKLVHEIRSSFATLDDVRNPQMNRLPYLQAVIDESLRLAPSVLSAFPREVLRGGLNVDGLHVPVGMTVGVSGYAIHHNETYFPDSFAFRPERWLGDGESVSLARSALITFGAGTYNCIGKNVAIAAAKLVLAKTIYAYDVKAARGKVTGGGGPAAGRGREREDEYQLLDYLVAYRSGPMVQFRTRNEK</sequence>
<comment type="cofactor">
    <cofactor evidence="1 5">
        <name>heme</name>
        <dbReference type="ChEBI" id="CHEBI:30413"/>
    </cofactor>
</comment>
<evidence type="ECO:0000256" key="2">
    <source>
        <dbReference type="ARBA" id="ARBA00010617"/>
    </source>
</evidence>
<dbReference type="PRINTS" id="PR00385">
    <property type="entry name" value="P450"/>
</dbReference>
<dbReference type="EMBL" id="ML978146">
    <property type="protein sequence ID" value="KAF2092460.1"/>
    <property type="molecule type" value="Genomic_DNA"/>
</dbReference>
<keyword evidence="4 5" id="KW-0408">Iron</keyword>
<evidence type="ECO:0000256" key="5">
    <source>
        <dbReference type="PIRSR" id="PIRSR602403-1"/>
    </source>
</evidence>
<keyword evidence="7" id="KW-1185">Reference proteome</keyword>
<dbReference type="PRINTS" id="PR00465">
    <property type="entry name" value="EP450IV"/>
</dbReference>
<dbReference type="PANTHER" id="PTHR24305:SF226">
    <property type="entry name" value="CYTOCHROME P450 MONOOXYGENASE"/>
    <property type="match status" value="1"/>
</dbReference>
<organism evidence="6 7">
    <name type="scientific">Rhizodiscina lignyota</name>
    <dbReference type="NCBI Taxonomy" id="1504668"/>
    <lineage>
        <taxon>Eukaryota</taxon>
        <taxon>Fungi</taxon>
        <taxon>Dikarya</taxon>
        <taxon>Ascomycota</taxon>
        <taxon>Pezizomycotina</taxon>
        <taxon>Dothideomycetes</taxon>
        <taxon>Pleosporomycetidae</taxon>
        <taxon>Aulographales</taxon>
        <taxon>Rhizodiscinaceae</taxon>
        <taxon>Rhizodiscina</taxon>
    </lineage>
</organism>
<dbReference type="Pfam" id="PF00067">
    <property type="entry name" value="p450"/>
    <property type="match status" value="1"/>
</dbReference>
<dbReference type="GO" id="GO:0005506">
    <property type="term" value="F:iron ion binding"/>
    <property type="evidence" value="ECO:0007669"/>
    <property type="project" value="InterPro"/>
</dbReference>
<evidence type="ECO:0000256" key="3">
    <source>
        <dbReference type="ARBA" id="ARBA00022723"/>
    </source>
</evidence>
<dbReference type="CDD" id="cd11061">
    <property type="entry name" value="CYP67-like"/>
    <property type="match status" value="1"/>
</dbReference>